<dbReference type="PROSITE" id="PS51257">
    <property type="entry name" value="PROKAR_LIPOPROTEIN"/>
    <property type="match status" value="1"/>
</dbReference>
<keyword evidence="1" id="KW-0732">Signal</keyword>
<reference evidence="3 4" key="1">
    <citation type="submission" date="2017-04" db="EMBL/GenBank/DDBJ databases">
        <authorList>
            <person name="Afonso C.L."/>
            <person name="Miller P.J."/>
            <person name="Scott M.A."/>
            <person name="Spackman E."/>
            <person name="Goraichik I."/>
            <person name="Dimitrov K.M."/>
            <person name="Suarez D.L."/>
            <person name="Swayne D.E."/>
        </authorList>
    </citation>
    <scope>NUCLEOTIDE SEQUENCE [LARGE SCALE GENOMIC DNA]</scope>
    <source>
        <strain evidence="3 4">DSM 11270</strain>
    </source>
</reference>
<dbReference type="Pfam" id="PF09084">
    <property type="entry name" value="NMT1"/>
    <property type="match status" value="1"/>
</dbReference>
<dbReference type="GO" id="GO:0009228">
    <property type="term" value="P:thiamine biosynthetic process"/>
    <property type="evidence" value="ECO:0007669"/>
    <property type="project" value="InterPro"/>
</dbReference>
<feature type="signal peptide" evidence="1">
    <location>
        <begin position="1"/>
        <end position="21"/>
    </location>
</feature>
<dbReference type="PANTHER" id="PTHR31528">
    <property type="entry name" value="4-AMINO-5-HYDROXYMETHYL-2-METHYLPYRIMIDINE PHOSPHATE SYNTHASE THI11-RELATED"/>
    <property type="match status" value="1"/>
</dbReference>
<dbReference type="InterPro" id="IPR027939">
    <property type="entry name" value="NMT1/THI5"/>
</dbReference>
<dbReference type="Gene3D" id="3.40.190.10">
    <property type="entry name" value="Periplasmic binding protein-like II"/>
    <property type="match status" value="2"/>
</dbReference>
<evidence type="ECO:0000256" key="1">
    <source>
        <dbReference type="SAM" id="SignalP"/>
    </source>
</evidence>
<keyword evidence="4" id="KW-1185">Reference proteome</keyword>
<dbReference type="PANTHER" id="PTHR31528:SF3">
    <property type="entry name" value="THIAMINE BIOSYNTHESIS PROTEIN HI_0357-RELATED"/>
    <property type="match status" value="1"/>
</dbReference>
<dbReference type="RefSeq" id="WP_084053138.1">
    <property type="nucleotide sequence ID" value="NZ_FWWT01000017.1"/>
</dbReference>
<sequence length="331" mass="37163">MKKLSILLISLLALSLFVGCAKEEVKEGQKADTNKATLMLDWFPNTNHTGIYVAKEKGFYEAEGLDINIVQPPEGGTVQIIGAKKAEFGISYQEEVTNARSEEIPVKAIAGVIQHNTSGFASPMVKNIKTPKDLENKAYGGWGTPAETAMIKALMEKHDADFKKVKMINIGSADFFTSVQKDVDFSWIFYGWTGVEAELKGMDLNYISLNEEEPILDFYTPVIIINEDLEKENPALIKKFLKATSKGYEYAINNPEEAANILVAKVPELDKDLVIASQKYLSEKYQGDADKWGIMEEGRWENYAKWMFEQKLIAKEIDSSKAFTNEFLPKE</sequence>
<organism evidence="3 4">
    <name type="scientific">Desulfonispora thiosulfatigenes DSM 11270</name>
    <dbReference type="NCBI Taxonomy" id="656914"/>
    <lineage>
        <taxon>Bacteria</taxon>
        <taxon>Bacillati</taxon>
        <taxon>Bacillota</taxon>
        <taxon>Clostridia</taxon>
        <taxon>Eubacteriales</taxon>
        <taxon>Peptococcaceae</taxon>
        <taxon>Desulfonispora</taxon>
    </lineage>
</organism>
<gene>
    <name evidence="3" type="ORF">SAMN00017405_1353</name>
</gene>
<name>A0A1W1VBQ6_DESTI</name>
<feature type="domain" description="SsuA/THI5-like" evidence="2">
    <location>
        <begin position="45"/>
        <end position="258"/>
    </location>
</feature>
<dbReference type="Proteomes" id="UP000192731">
    <property type="component" value="Unassembled WGS sequence"/>
</dbReference>
<dbReference type="EMBL" id="FWWT01000017">
    <property type="protein sequence ID" value="SMB90726.1"/>
    <property type="molecule type" value="Genomic_DNA"/>
</dbReference>
<evidence type="ECO:0000313" key="4">
    <source>
        <dbReference type="Proteomes" id="UP000192731"/>
    </source>
</evidence>
<dbReference type="SUPFAM" id="SSF53850">
    <property type="entry name" value="Periplasmic binding protein-like II"/>
    <property type="match status" value="1"/>
</dbReference>
<evidence type="ECO:0000313" key="3">
    <source>
        <dbReference type="EMBL" id="SMB90726.1"/>
    </source>
</evidence>
<evidence type="ECO:0000259" key="2">
    <source>
        <dbReference type="Pfam" id="PF09084"/>
    </source>
</evidence>
<accession>A0A1W1VBQ6</accession>
<protein>
    <submittedName>
        <fullName evidence="3">ABC-type nitrate/sulfonate/bicarbonate transport system, substrate-binding protein</fullName>
    </submittedName>
</protein>
<dbReference type="InterPro" id="IPR015168">
    <property type="entry name" value="SsuA/THI5"/>
</dbReference>
<dbReference type="OrthoDB" id="9815602at2"/>
<dbReference type="AlphaFoldDB" id="A0A1W1VBQ6"/>
<proteinExistence type="predicted"/>
<dbReference type="STRING" id="656914.SAMN00017405_1353"/>
<feature type="chain" id="PRO_5039427280" evidence="1">
    <location>
        <begin position="22"/>
        <end position="331"/>
    </location>
</feature>